<organism evidence="7 8">
    <name type="scientific">Obba rivulosa</name>
    <dbReference type="NCBI Taxonomy" id="1052685"/>
    <lineage>
        <taxon>Eukaryota</taxon>
        <taxon>Fungi</taxon>
        <taxon>Dikarya</taxon>
        <taxon>Basidiomycota</taxon>
        <taxon>Agaricomycotina</taxon>
        <taxon>Agaricomycetes</taxon>
        <taxon>Polyporales</taxon>
        <taxon>Gelatoporiaceae</taxon>
        <taxon>Obba</taxon>
    </lineage>
</organism>
<name>A0A8E2DJ96_9APHY</name>
<feature type="compositionally biased region" description="Basic residues" evidence="5">
    <location>
        <begin position="148"/>
        <end position="163"/>
    </location>
</feature>
<dbReference type="CDD" id="cd00067">
    <property type="entry name" value="GAL4"/>
    <property type="match status" value="1"/>
</dbReference>
<feature type="region of interest" description="Disordered" evidence="5">
    <location>
        <begin position="267"/>
        <end position="307"/>
    </location>
</feature>
<protein>
    <recommendedName>
        <fullName evidence="6">Zn(2)-C6 fungal-type domain-containing protein</fullName>
    </recommendedName>
</protein>
<dbReference type="Gene3D" id="4.10.240.10">
    <property type="entry name" value="Zn(2)-C6 fungal-type DNA-binding domain"/>
    <property type="match status" value="1"/>
</dbReference>
<accession>A0A8E2DJ96</accession>
<dbReference type="OrthoDB" id="5154299at2759"/>
<evidence type="ECO:0000256" key="5">
    <source>
        <dbReference type="SAM" id="MobiDB-lite"/>
    </source>
</evidence>
<dbReference type="SUPFAM" id="SSF57701">
    <property type="entry name" value="Zn2/Cys6 DNA-binding domain"/>
    <property type="match status" value="1"/>
</dbReference>
<feature type="region of interest" description="Disordered" evidence="5">
    <location>
        <begin position="53"/>
        <end position="163"/>
    </location>
</feature>
<keyword evidence="8" id="KW-1185">Reference proteome</keyword>
<reference evidence="7 8" key="1">
    <citation type="submission" date="2016-07" db="EMBL/GenBank/DDBJ databases">
        <title>Draft genome of the white-rot fungus Obba rivulosa 3A-2.</title>
        <authorList>
            <consortium name="DOE Joint Genome Institute"/>
            <person name="Miettinen O."/>
            <person name="Riley R."/>
            <person name="Acob R."/>
            <person name="Barry K."/>
            <person name="Cullen D."/>
            <person name="De Vries R."/>
            <person name="Hainaut M."/>
            <person name="Hatakka A."/>
            <person name="Henrissat B."/>
            <person name="Hilden K."/>
            <person name="Kuo R."/>
            <person name="Labutti K."/>
            <person name="Lipzen A."/>
            <person name="Makela M.R."/>
            <person name="Sandor L."/>
            <person name="Spatafora J.W."/>
            <person name="Grigoriev I.V."/>
            <person name="Hibbett D.S."/>
        </authorList>
    </citation>
    <scope>NUCLEOTIDE SEQUENCE [LARGE SCALE GENOMIC DNA]</scope>
    <source>
        <strain evidence="7 8">3A-2</strain>
    </source>
</reference>
<keyword evidence="3" id="KW-0238">DNA-binding</keyword>
<dbReference type="InterPro" id="IPR001138">
    <property type="entry name" value="Zn2Cys6_DnaBD"/>
</dbReference>
<evidence type="ECO:0000256" key="3">
    <source>
        <dbReference type="ARBA" id="ARBA00023125"/>
    </source>
</evidence>
<evidence type="ECO:0000256" key="2">
    <source>
        <dbReference type="ARBA" id="ARBA00023015"/>
    </source>
</evidence>
<feature type="compositionally biased region" description="Polar residues" evidence="5">
    <location>
        <begin position="267"/>
        <end position="298"/>
    </location>
</feature>
<evidence type="ECO:0000256" key="1">
    <source>
        <dbReference type="ARBA" id="ARBA00022833"/>
    </source>
</evidence>
<feature type="domain" description="Zn(2)-C6 fungal-type" evidence="6">
    <location>
        <begin position="166"/>
        <end position="212"/>
    </location>
</feature>
<dbReference type="EMBL" id="KV722478">
    <property type="protein sequence ID" value="OCH87639.1"/>
    <property type="molecule type" value="Genomic_DNA"/>
</dbReference>
<keyword evidence="1" id="KW-0862">Zinc</keyword>
<dbReference type="PANTHER" id="PTHR47663">
    <property type="entry name" value="XYLANOLYTIC TRANSCRIPTIONAL ACTIVATOR XLNR-RELATED"/>
    <property type="match status" value="1"/>
</dbReference>
<feature type="compositionally biased region" description="Low complexity" evidence="5">
    <location>
        <begin position="67"/>
        <end position="77"/>
    </location>
</feature>
<evidence type="ECO:0000313" key="7">
    <source>
        <dbReference type="EMBL" id="OCH87639.1"/>
    </source>
</evidence>
<dbReference type="Proteomes" id="UP000250043">
    <property type="component" value="Unassembled WGS sequence"/>
</dbReference>
<evidence type="ECO:0000256" key="4">
    <source>
        <dbReference type="ARBA" id="ARBA00023163"/>
    </source>
</evidence>
<dbReference type="SMART" id="SM00066">
    <property type="entry name" value="GAL4"/>
    <property type="match status" value="1"/>
</dbReference>
<dbReference type="AlphaFoldDB" id="A0A8E2DJ96"/>
<keyword evidence="2" id="KW-0805">Transcription regulation</keyword>
<dbReference type="InterPro" id="IPR036864">
    <property type="entry name" value="Zn2-C6_fun-type_DNA-bd_sf"/>
</dbReference>
<keyword evidence="4" id="KW-0804">Transcription</keyword>
<dbReference type="GO" id="GO:0000981">
    <property type="term" value="F:DNA-binding transcription factor activity, RNA polymerase II-specific"/>
    <property type="evidence" value="ECO:0007669"/>
    <property type="project" value="InterPro"/>
</dbReference>
<proteinExistence type="predicted"/>
<gene>
    <name evidence="7" type="ORF">OBBRIDRAFT_827594</name>
</gene>
<dbReference type="GO" id="GO:0003677">
    <property type="term" value="F:DNA binding"/>
    <property type="evidence" value="ECO:0007669"/>
    <property type="project" value="UniProtKB-KW"/>
</dbReference>
<evidence type="ECO:0000259" key="6">
    <source>
        <dbReference type="SMART" id="SM00066"/>
    </source>
</evidence>
<dbReference type="PANTHER" id="PTHR47663:SF1">
    <property type="entry name" value="XYLANOLYTIC TRANSCRIPTIONAL ACTIVATOR XLNR-RELATED"/>
    <property type="match status" value="1"/>
</dbReference>
<evidence type="ECO:0000313" key="8">
    <source>
        <dbReference type="Proteomes" id="UP000250043"/>
    </source>
</evidence>
<dbReference type="InterPro" id="IPR051439">
    <property type="entry name" value="XlnR/Xlr1"/>
</dbReference>
<sequence length="307" mass="32701">MESKIGQGASSDLDDGLLSKGHALATLSRRDPRNILPSWTTVQDDLYKGSCHTCDDPGELQYPPSPSAVSSSAVSSATTGYESDEIPSVTHVDSGQRQHTYPAHKIESPSWNTIRDKQTKDVSCSTEHLQVVPSEYIGNDHRSPPSRPKPKPVPRKPARTRRPRVFDSGQACDLCNVRKVKCVKHPDGGSCLPCVENDLKCKTTRELKKPGRPKRTATEITAYTAVVTAPAVPDSNSNPASVTPSPFTSSVSAFGATQAVMVPSTQSYVTSGAASATSEPQSTPGTTSPPKASTSRSSWLDVVLGSD</sequence>
<dbReference type="GO" id="GO:0008270">
    <property type="term" value="F:zinc ion binding"/>
    <property type="evidence" value="ECO:0007669"/>
    <property type="project" value="InterPro"/>
</dbReference>